<accession>A0A1M6K027</accession>
<reference evidence="8" key="1">
    <citation type="submission" date="2016-11" db="EMBL/GenBank/DDBJ databases">
        <authorList>
            <person name="Varghese N."/>
            <person name="Submissions S."/>
        </authorList>
    </citation>
    <scope>NUCLEOTIDE SEQUENCE [LARGE SCALE GENOMIC DNA]</scope>
    <source>
        <strain evidence="8">DSM 15518</strain>
    </source>
</reference>
<dbReference type="Proteomes" id="UP000242497">
    <property type="component" value="Unassembled WGS sequence"/>
</dbReference>
<gene>
    <name evidence="7" type="ORF">SAMN02744037_00239</name>
</gene>
<feature type="coiled-coil region" evidence="4">
    <location>
        <begin position="111"/>
        <end position="180"/>
    </location>
</feature>
<evidence type="ECO:0000256" key="4">
    <source>
        <dbReference type="SAM" id="Coils"/>
    </source>
</evidence>
<dbReference type="InterPro" id="IPR045076">
    <property type="entry name" value="MutS"/>
</dbReference>
<dbReference type="PANTHER" id="PTHR11361">
    <property type="entry name" value="DNA MISMATCH REPAIR PROTEIN MUTS FAMILY MEMBER"/>
    <property type="match status" value="1"/>
</dbReference>
<dbReference type="SUPFAM" id="SSF48334">
    <property type="entry name" value="DNA repair protein MutS, domain III"/>
    <property type="match status" value="1"/>
</dbReference>
<dbReference type="Pfam" id="PF00488">
    <property type="entry name" value="MutS_V"/>
    <property type="match status" value="1"/>
</dbReference>
<feature type="domain" description="DNA mismatch repair protein MutS core" evidence="5">
    <location>
        <begin position="15"/>
        <end position="268"/>
    </location>
</feature>
<evidence type="ECO:0000256" key="2">
    <source>
        <dbReference type="ARBA" id="ARBA00022840"/>
    </source>
</evidence>
<evidence type="ECO:0000256" key="1">
    <source>
        <dbReference type="ARBA" id="ARBA00022741"/>
    </source>
</evidence>
<keyword evidence="1" id="KW-0547">Nucleotide-binding</keyword>
<feature type="domain" description="DNA mismatch repair proteins mutS family" evidence="6">
    <location>
        <begin position="285"/>
        <end position="489"/>
    </location>
</feature>
<dbReference type="InterPro" id="IPR036187">
    <property type="entry name" value="DNA_mismatch_repair_MutS_sf"/>
</dbReference>
<keyword evidence="8" id="KW-1185">Reference proteome</keyword>
<dbReference type="SMART" id="SM00533">
    <property type="entry name" value="MUTSd"/>
    <property type="match status" value="1"/>
</dbReference>
<dbReference type="GO" id="GO:0006298">
    <property type="term" value="P:mismatch repair"/>
    <property type="evidence" value="ECO:0007669"/>
    <property type="project" value="InterPro"/>
</dbReference>
<sequence>MVRIKFLDNNQRNMVGFNFIMEKLDVITPYGINQKKNIKPFRRNEKYLLMKELENIQKIIESIKNNNDIYKSIDRIFYKFKDIRNSIERCKNLNTLDEVELYELKYFSMLMEELINLYKKLNLNIENIKFNSVKSIIDLLDPEEEKISTFYIYDSYSENLKKIREEKRKIEEKIFIEEDKEKVNILKEDRLDIVLLEEKEELKIKKYLSNEIYNYLALIKKNIDSLGKLDLLIGKGKLAINYNGVKPKICDDMKIEFKECFNPYIKEILKKRKKDFIPISISLHRGTSVITGANMGGKSVTLNTIVLNLLLGQMGFFIFSKEAVFPILDFIYFISDDMQSISKGLSTFGAEIIKLKQIIECIKRENGFIALDEFARGTNPKEGYFLVKALCKYLKDFNSISLITTHYDGVVDDDMVHYQVIGLKNVDFDSLKLKIDLNKTNSIEIIQEHMDYRLEKLSKENKVPKDALNISILLGLEDSIVNIVKNYYEEGESYE</sequence>
<dbReference type="InterPro" id="IPR027417">
    <property type="entry name" value="P-loop_NTPase"/>
</dbReference>
<keyword evidence="4" id="KW-0175">Coiled coil</keyword>
<keyword evidence="2" id="KW-0067">ATP-binding</keyword>
<dbReference type="EMBL" id="FRAE01000006">
    <property type="protein sequence ID" value="SHJ52253.1"/>
    <property type="molecule type" value="Genomic_DNA"/>
</dbReference>
<evidence type="ECO:0000259" key="5">
    <source>
        <dbReference type="SMART" id="SM00533"/>
    </source>
</evidence>
<name>A0A1M6K027_9FIRM</name>
<evidence type="ECO:0000259" key="6">
    <source>
        <dbReference type="SMART" id="SM00534"/>
    </source>
</evidence>
<protein>
    <submittedName>
        <fullName evidence="7">MutS domain V</fullName>
    </submittedName>
</protein>
<dbReference type="GO" id="GO:0005524">
    <property type="term" value="F:ATP binding"/>
    <property type="evidence" value="ECO:0007669"/>
    <property type="project" value="UniProtKB-KW"/>
</dbReference>
<dbReference type="GO" id="GO:0030983">
    <property type="term" value="F:mismatched DNA binding"/>
    <property type="evidence" value="ECO:0007669"/>
    <property type="project" value="InterPro"/>
</dbReference>
<dbReference type="PANTHER" id="PTHR11361:SF14">
    <property type="entry name" value="DNA MISMATCH REPAIR PROTEIN MUTS, TYPE 2"/>
    <property type="match status" value="1"/>
</dbReference>
<organism evidence="7 8">
    <name type="scientific">Tepidibacter formicigenes DSM 15518</name>
    <dbReference type="NCBI Taxonomy" id="1123349"/>
    <lineage>
        <taxon>Bacteria</taxon>
        <taxon>Bacillati</taxon>
        <taxon>Bacillota</taxon>
        <taxon>Clostridia</taxon>
        <taxon>Peptostreptococcales</taxon>
        <taxon>Peptostreptococcaceae</taxon>
        <taxon>Tepidibacter</taxon>
    </lineage>
</organism>
<dbReference type="GO" id="GO:0140664">
    <property type="term" value="F:ATP-dependent DNA damage sensor activity"/>
    <property type="evidence" value="ECO:0007669"/>
    <property type="project" value="InterPro"/>
</dbReference>
<proteinExistence type="predicted"/>
<dbReference type="InterPro" id="IPR007696">
    <property type="entry name" value="DNA_mismatch_repair_MutS_core"/>
</dbReference>
<dbReference type="InterPro" id="IPR000432">
    <property type="entry name" value="DNA_mismatch_repair_MutS_C"/>
</dbReference>
<evidence type="ECO:0000256" key="3">
    <source>
        <dbReference type="ARBA" id="ARBA00023125"/>
    </source>
</evidence>
<dbReference type="AlphaFoldDB" id="A0A1M6K027"/>
<dbReference type="SUPFAM" id="SSF52540">
    <property type="entry name" value="P-loop containing nucleoside triphosphate hydrolases"/>
    <property type="match status" value="1"/>
</dbReference>
<keyword evidence="3" id="KW-0238">DNA-binding</keyword>
<dbReference type="RefSeq" id="WP_242939061.1">
    <property type="nucleotide sequence ID" value="NZ_FRAE01000006.1"/>
</dbReference>
<evidence type="ECO:0000313" key="8">
    <source>
        <dbReference type="Proteomes" id="UP000242497"/>
    </source>
</evidence>
<evidence type="ECO:0000313" key="7">
    <source>
        <dbReference type="EMBL" id="SHJ52253.1"/>
    </source>
</evidence>
<dbReference type="STRING" id="1123349.SAMN02744037_00239"/>
<dbReference type="Gene3D" id="3.40.50.300">
    <property type="entry name" value="P-loop containing nucleotide triphosphate hydrolases"/>
    <property type="match status" value="1"/>
</dbReference>
<dbReference type="SMART" id="SM00534">
    <property type="entry name" value="MUTSac"/>
    <property type="match status" value="1"/>
</dbReference>